<feature type="domain" description="Phage-Barnase-EndoU-ColicinE5/D-RelE like nuclease 2" evidence="1">
    <location>
        <begin position="5"/>
        <end position="94"/>
    </location>
</feature>
<dbReference type="EMBL" id="AGWR01000014">
    <property type="protein sequence ID" value="EKB28419.1"/>
    <property type="molecule type" value="Genomic_DNA"/>
</dbReference>
<organism evidence="2 3">
    <name type="scientific">Aeromonas dhakensis</name>
    <dbReference type="NCBI Taxonomy" id="196024"/>
    <lineage>
        <taxon>Bacteria</taxon>
        <taxon>Pseudomonadati</taxon>
        <taxon>Pseudomonadota</taxon>
        <taxon>Gammaproteobacteria</taxon>
        <taxon>Aeromonadales</taxon>
        <taxon>Aeromonadaceae</taxon>
        <taxon>Aeromonas</taxon>
    </lineage>
</organism>
<dbReference type="AlphaFoldDB" id="K1K9S0"/>
<dbReference type="HOGENOM" id="CLU_2353597_0_0_6"/>
<comment type="caution">
    <text evidence="2">The sequence shown here is derived from an EMBL/GenBank/DDBJ whole genome shotgun (WGS) entry which is preliminary data.</text>
</comment>
<name>K1K9S0_9GAMM</name>
<protein>
    <recommendedName>
        <fullName evidence="1">Phage-Barnase-EndoU-ColicinE5/D-RelE like nuclease 2 domain-containing protein</fullName>
    </recommendedName>
</protein>
<dbReference type="Proteomes" id="UP000005149">
    <property type="component" value="Unassembled WGS sequence"/>
</dbReference>
<keyword evidence="3" id="KW-1185">Reference proteome</keyword>
<evidence type="ECO:0000259" key="1">
    <source>
        <dbReference type="Pfam" id="PF18810"/>
    </source>
</evidence>
<accession>K1K9S0</accession>
<evidence type="ECO:0000313" key="3">
    <source>
        <dbReference type="Proteomes" id="UP000005149"/>
    </source>
</evidence>
<proteinExistence type="predicted"/>
<evidence type="ECO:0000313" key="2">
    <source>
        <dbReference type="EMBL" id="EKB28419.1"/>
    </source>
</evidence>
<dbReference type="InterPro" id="IPR041110">
    <property type="entry name" value="PBECR2"/>
</dbReference>
<reference evidence="2 3" key="1">
    <citation type="submission" date="2012-06" db="EMBL/GenBank/DDBJ databases">
        <title>The Genome Sequence of Aeromonas hydrophila SSU.</title>
        <authorList>
            <consortium name="The Broad Institute Genome Sequencing Platform"/>
            <person name="Earl A."/>
            <person name="Ward D."/>
            <person name="Feldgarden M."/>
            <person name="Gevers D."/>
            <person name="Chopra A."/>
            <person name="Walker B."/>
            <person name="Young S.K."/>
            <person name="Zeng Q."/>
            <person name="Gargeya S."/>
            <person name="Fitzgerald M."/>
            <person name="Haas B."/>
            <person name="Abouelleil A."/>
            <person name="Alvarado L."/>
            <person name="Arachchi H.M."/>
            <person name="Berlin A.M."/>
            <person name="Chapman S.B."/>
            <person name="Goldberg J."/>
            <person name="Griggs A."/>
            <person name="Gujja S."/>
            <person name="Hansen M."/>
            <person name="Howarth C."/>
            <person name="Imamovic A."/>
            <person name="Larimer J."/>
            <person name="McCowan C."/>
            <person name="Montmayeur A."/>
            <person name="Murphy C."/>
            <person name="Neiman D."/>
            <person name="Pearson M."/>
            <person name="Priest M."/>
            <person name="Roberts A."/>
            <person name="Saif S."/>
            <person name="Shea T."/>
            <person name="Sisk P."/>
            <person name="Sykes S."/>
            <person name="Wortman J."/>
            <person name="Nusbaum C."/>
            <person name="Birren B."/>
        </authorList>
    </citation>
    <scope>NUCLEOTIDE SEQUENCE [LARGE SCALE GENOMIC DNA]</scope>
    <source>
        <strain evidence="2 3">SSU</strain>
    </source>
</reference>
<gene>
    <name evidence="2" type="ORF">HMPREF1171_01653</name>
</gene>
<dbReference type="Pfam" id="PF18810">
    <property type="entry name" value="PBECR2"/>
    <property type="match status" value="1"/>
</dbReference>
<sequence length="96" mass="11666">MRVLRDSLPHIVEKRRDARERYVTTALDTLNHPYEIWEAMYDDDKVRYTFIGVYSQKYQMLVVVAPWDGRVLWNFMQTEIKSLNKHRCGNLLYKRL</sequence>